<feature type="domain" description="HTH gntR-type" evidence="4">
    <location>
        <begin position="9"/>
        <end position="77"/>
    </location>
</feature>
<dbReference type="SMART" id="SM00345">
    <property type="entry name" value="HTH_GNTR"/>
    <property type="match status" value="1"/>
</dbReference>
<dbReference type="Gene3D" id="1.10.10.10">
    <property type="entry name" value="Winged helix-like DNA-binding domain superfamily/Winged helix DNA-binding domain"/>
    <property type="match status" value="1"/>
</dbReference>
<dbReference type="PANTHER" id="PTHR38445:SF10">
    <property type="entry name" value="GNTR-FAMILY TRANSCRIPTIONAL REGULATOR"/>
    <property type="match status" value="1"/>
</dbReference>
<reference evidence="5" key="1">
    <citation type="journal article" date="2021" name="PeerJ">
        <title>Extensive microbial diversity within the chicken gut microbiome revealed by metagenomics and culture.</title>
        <authorList>
            <person name="Gilroy R."/>
            <person name="Ravi A."/>
            <person name="Getino M."/>
            <person name="Pursley I."/>
            <person name="Horton D.L."/>
            <person name="Alikhan N.F."/>
            <person name="Baker D."/>
            <person name="Gharbi K."/>
            <person name="Hall N."/>
            <person name="Watson M."/>
            <person name="Adriaenssens E.M."/>
            <person name="Foster-Nyarko E."/>
            <person name="Jarju S."/>
            <person name="Secka A."/>
            <person name="Antonio M."/>
            <person name="Oren A."/>
            <person name="Chaudhuri R.R."/>
            <person name="La Ragione R."/>
            <person name="Hildebrand F."/>
            <person name="Pallen M.J."/>
        </authorList>
    </citation>
    <scope>NUCLEOTIDE SEQUENCE</scope>
    <source>
        <strain evidence="5">ChiBcolR7-4860</strain>
    </source>
</reference>
<dbReference type="SUPFAM" id="SSF46785">
    <property type="entry name" value="Winged helix' DNA-binding domain"/>
    <property type="match status" value="1"/>
</dbReference>
<dbReference type="GO" id="GO:0003677">
    <property type="term" value="F:DNA binding"/>
    <property type="evidence" value="ECO:0007669"/>
    <property type="project" value="UniProtKB-KW"/>
</dbReference>
<dbReference type="CDD" id="cd07377">
    <property type="entry name" value="WHTH_GntR"/>
    <property type="match status" value="1"/>
</dbReference>
<evidence type="ECO:0000256" key="1">
    <source>
        <dbReference type="ARBA" id="ARBA00023015"/>
    </source>
</evidence>
<gene>
    <name evidence="5" type="ORF">K8U73_04655</name>
</gene>
<accession>A0A921IWY2</accession>
<dbReference type="GO" id="GO:0003700">
    <property type="term" value="F:DNA-binding transcription factor activity"/>
    <property type="evidence" value="ECO:0007669"/>
    <property type="project" value="InterPro"/>
</dbReference>
<reference evidence="5" key="2">
    <citation type="submission" date="2021-09" db="EMBL/GenBank/DDBJ databases">
        <authorList>
            <person name="Gilroy R."/>
        </authorList>
    </citation>
    <scope>NUCLEOTIDE SEQUENCE</scope>
    <source>
        <strain evidence="5">ChiBcolR7-4860</strain>
    </source>
</reference>
<keyword evidence="1" id="KW-0805">Transcription regulation</keyword>
<evidence type="ECO:0000256" key="3">
    <source>
        <dbReference type="ARBA" id="ARBA00023163"/>
    </source>
</evidence>
<evidence type="ECO:0000313" key="5">
    <source>
        <dbReference type="EMBL" id="HJG41664.1"/>
    </source>
</evidence>
<sequence>MRFDYSGATPLYRQVAEQLSDAIASGAYAEGDQIPSTTEISVTYQLNPATVLKGMNLLVEQGLIEKRRGIGMFVTTGAFQRVREAKRTELLSVQVTRLVDDAKALDIGVEELVHAIEKGYR</sequence>
<evidence type="ECO:0000256" key="2">
    <source>
        <dbReference type="ARBA" id="ARBA00023125"/>
    </source>
</evidence>
<evidence type="ECO:0000313" key="6">
    <source>
        <dbReference type="Proteomes" id="UP000786560"/>
    </source>
</evidence>
<evidence type="ECO:0000259" key="4">
    <source>
        <dbReference type="PROSITE" id="PS50949"/>
    </source>
</evidence>
<proteinExistence type="predicted"/>
<name>A0A921IWY2_9BIFI</name>
<comment type="caution">
    <text evidence="5">The sequence shown here is derived from an EMBL/GenBank/DDBJ whole genome shotgun (WGS) entry which is preliminary data.</text>
</comment>
<protein>
    <submittedName>
        <fullName evidence="5">GntR family transcriptional regulator</fullName>
    </submittedName>
</protein>
<dbReference type="InterPro" id="IPR000524">
    <property type="entry name" value="Tscrpt_reg_HTH_GntR"/>
</dbReference>
<dbReference type="EMBL" id="DYUX01000015">
    <property type="protein sequence ID" value="HJG41664.1"/>
    <property type="molecule type" value="Genomic_DNA"/>
</dbReference>
<dbReference type="InterPro" id="IPR036390">
    <property type="entry name" value="WH_DNA-bd_sf"/>
</dbReference>
<keyword evidence="2" id="KW-0238">DNA-binding</keyword>
<dbReference type="InterPro" id="IPR036388">
    <property type="entry name" value="WH-like_DNA-bd_sf"/>
</dbReference>
<dbReference type="Pfam" id="PF00392">
    <property type="entry name" value="GntR"/>
    <property type="match status" value="1"/>
</dbReference>
<dbReference type="RefSeq" id="WP_193530847.1">
    <property type="nucleotide sequence ID" value="NZ_DYUX01000015.1"/>
</dbReference>
<dbReference type="AlphaFoldDB" id="A0A921IWY2"/>
<keyword evidence="3" id="KW-0804">Transcription</keyword>
<dbReference type="PROSITE" id="PS50949">
    <property type="entry name" value="HTH_GNTR"/>
    <property type="match status" value="1"/>
</dbReference>
<dbReference type="PANTHER" id="PTHR38445">
    <property type="entry name" value="HTH-TYPE TRANSCRIPTIONAL REPRESSOR YTRA"/>
    <property type="match status" value="1"/>
</dbReference>
<dbReference type="Proteomes" id="UP000786560">
    <property type="component" value="Unassembled WGS sequence"/>
</dbReference>
<organism evidence="5 6">
    <name type="scientific">Bifidobacterium pullorum subsp. gallinarum</name>
    <dbReference type="NCBI Taxonomy" id="78344"/>
    <lineage>
        <taxon>Bacteria</taxon>
        <taxon>Bacillati</taxon>
        <taxon>Actinomycetota</taxon>
        <taxon>Actinomycetes</taxon>
        <taxon>Bifidobacteriales</taxon>
        <taxon>Bifidobacteriaceae</taxon>
        <taxon>Bifidobacterium</taxon>
    </lineage>
</organism>